<accession>A0ABR8R8U0</accession>
<dbReference type="InterPro" id="IPR009057">
    <property type="entry name" value="Homeodomain-like_sf"/>
</dbReference>
<dbReference type="PANTHER" id="PTHR33744">
    <property type="entry name" value="CARBOHYDRATE DIACID REGULATOR"/>
    <property type="match status" value="1"/>
</dbReference>
<evidence type="ECO:0000313" key="2">
    <source>
        <dbReference type="EMBL" id="MBD7944220.1"/>
    </source>
</evidence>
<organism evidence="2 3">
    <name type="scientific">Psychrobacillus faecigallinarum</name>
    <dbReference type="NCBI Taxonomy" id="2762235"/>
    <lineage>
        <taxon>Bacteria</taxon>
        <taxon>Bacillati</taxon>
        <taxon>Bacillota</taxon>
        <taxon>Bacilli</taxon>
        <taxon>Bacillales</taxon>
        <taxon>Bacillaceae</taxon>
        <taxon>Psychrobacillus</taxon>
    </lineage>
</organism>
<dbReference type="Gene3D" id="1.10.10.2840">
    <property type="entry name" value="PucR C-terminal helix-turn-helix domain"/>
    <property type="match status" value="1"/>
</dbReference>
<sequence>MRKDLSVIFPSYQLFSEYPNNKDNNFLTFHDAPNNQWIQINKDEVSSRDYALLSSFYTVVDLTFPTNYSLSEKWIRFLHGSGELPIEAGTEIRIIQLVVKNSDFLNEDLTKAVQLFFEDAVQLVFISNDNALLIEQKSTYVQSTEDLASFIFALESDFFIKADLFVGKFNTVNEQTPSRYTLEREWFSNGIVNYYPGRIYTLENIFPTILIKEMSDSLRQIIHQEVLIPIEFDTELLQTVQAFFENGFNASITSKKLHIHRNTLHYRLSKFQEITGISVRDFDGALIVYCASLLVNYE</sequence>
<dbReference type="EMBL" id="JACSQO010000003">
    <property type="protein sequence ID" value="MBD7944220.1"/>
    <property type="molecule type" value="Genomic_DNA"/>
</dbReference>
<protein>
    <submittedName>
        <fullName evidence="2">Helix-turn-helix domain-containing protein</fullName>
    </submittedName>
</protein>
<comment type="caution">
    <text evidence="2">The sequence shown here is derived from an EMBL/GenBank/DDBJ whole genome shotgun (WGS) entry which is preliminary data.</text>
</comment>
<dbReference type="Proteomes" id="UP000640786">
    <property type="component" value="Unassembled WGS sequence"/>
</dbReference>
<dbReference type="RefSeq" id="WP_151111548.1">
    <property type="nucleotide sequence ID" value="NZ_JACSQO010000003.1"/>
</dbReference>
<dbReference type="InterPro" id="IPR051448">
    <property type="entry name" value="CdaR-like_regulators"/>
</dbReference>
<dbReference type="InterPro" id="IPR042070">
    <property type="entry name" value="PucR_C-HTH_sf"/>
</dbReference>
<dbReference type="Pfam" id="PF13556">
    <property type="entry name" value="HTH_30"/>
    <property type="match status" value="1"/>
</dbReference>
<keyword evidence="3" id="KW-1185">Reference proteome</keyword>
<dbReference type="InterPro" id="IPR025736">
    <property type="entry name" value="PucR_C-HTH_dom"/>
</dbReference>
<dbReference type="SUPFAM" id="SSF46689">
    <property type="entry name" value="Homeodomain-like"/>
    <property type="match status" value="1"/>
</dbReference>
<dbReference type="PANTHER" id="PTHR33744:SF15">
    <property type="entry name" value="CARBOHYDRATE DIACID REGULATOR"/>
    <property type="match status" value="1"/>
</dbReference>
<proteinExistence type="predicted"/>
<feature type="domain" description="PucR C-terminal helix-turn-helix" evidence="1">
    <location>
        <begin position="236"/>
        <end position="291"/>
    </location>
</feature>
<reference evidence="2 3" key="1">
    <citation type="submission" date="2020-08" db="EMBL/GenBank/DDBJ databases">
        <title>A Genomic Blueprint of the Chicken Gut Microbiome.</title>
        <authorList>
            <person name="Gilroy R."/>
            <person name="Ravi A."/>
            <person name="Getino M."/>
            <person name="Pursley I."/>
            <person name="Horton D.L."/>
            <person name="Alikhan N.-F."/>
            <person name="Baker D."/>
            <person name="Gharbi K."/>
            <person name="Hall N."/>
            <person name="Watson M."/>
            <person name="Adriaenssens E.M."/>
            <person name="Foster-Nyarko E."/>
            <person name="Jarju S."/>
            <person name="Secka A."/>
            <person name="Antonio M."/>
            <person name="Oren A."/>
            <person name="Chaudhuri R."/>
            <person name="La Ragione R.M."/>
            <person name="Hildebrand F."/>
            <person name="Pallen M.J."/>
        </authorList>
    </citation>
    <scope>NUCLEOTIDE SEQUENCE [LARGE SCALE GENOMIC DNA]</scope>
    <source>
        <strain evidence="2 3">Sa2BUA9</strain>
    </source>
</reference>
<name>A0ABR8R8U0_9BACI</name>
<evidence type="ECO:0000313" key="3">
    <source>
        <dbReference type="Proteomes" id="UP000640786"/>
    </source>
</evidence>
<evidence type="ECO:0000259" key="1">
    <source>
        <dbReference type="Pfam" id="PF13556"/>
    </source>
</evidence>
<gene>
    <name evidence="2" type="ORF">H9650_08825</name>
</gene>